<organism evidence="8 9">
    <name type="scientific">Fusibacter ferrireducens</name>
    <dbReference type="NCBI Taxonomy" id="2785058"/>
    <lineage>
        <taxon>Bacteria</taxon>
        <taxon>Bacillati</taxon>
        <taxon>Bacillota</taxon>
        <taxon>Clostridia</taxon>
        <taxon>Eubacteriales</taxon>
        <taxon>Eubacteriales Family XII. Incertae Sedis</taxon>
        <taxon>Fusibacter</taxon>
    </lineage>
</organism>
<comment type="subcellular location">
    <subcellularLocation>
        <location evidence="5">Cytoplasm</location>
    </subcellularLocation>
</comment>
<dbReference type="SUPFAM" id="SSF55681">
    <property type="entry name" value="Class II aaRS and biotin synthetases"/>
    <property type="match status" value="1"/>
</dbReference>
<dbReference type="HAMAP" id="MF_00013">
    <property type="entry name" value="LipB"/>
    <property type="match status" value="1"/>
</dbReference>
<evidence type="ECO:0000256" key="4">
    <source>
        <dbReference type="ARBA" id="ARBA00024732"/>
    </source>
</evidence>
<dbReference type="CDD" id="cd16444">
    <property type="entry name" value="LipB"/>
    <property type="match status" value="1"/>
</dbReference>
<evidence type="ECO:0000313" key="9">
    <source>
        <dbReference type="Proteomes" id="UP000614200"/>
    </source>
</evidence>
<dbReference type="EMBL" id="JADKNH010000008">
    <property type="protein sequence ID" value="MBF4694320.1"/>
    <property type="molecule type" value="Genomic_DNA"/>
</dbReference>
<dbReference type="PANTHER" id="PTHR10993">
    <property type="entry name" value="OCTANOYLTRANSFERASE"/>
    <property type="match status" value="1"/>
</dbReference>
<dbReference type="InterPro" id="IPR045864">
    <property type="entry name" value="aa-tRNA-synth_II/BPL/LPL"/>
</dbReference>
<feature type="binding site" evidence="5">
    <location>
        <begin position="145"/>
        <end position="147"/>
    </location>
    <ligand>
        <name>substrate</name>
    </ligand>
</feature>
<comment type="pathway">
    <text evidence="1 5 6">Protein modification; protein lipoylation via endogenous pathway; protein N(6)-(lipoyl)lysine from octanoyl-[acyl-carrier-protein]: step 1/2.</text>
</comment>
<comment type="miscellaneous">
    <text evidence="5">In the reaction, the free carboxyl group of octanoic acid is attached via an amide linkage to the epsilon-amino group of a specific lysine residue of lipoyl domains of lipoate-dependent enzymes.</text>
</comment>
<feature type="binding site" evidence="5">
    <location>
        <begin position="158"/>
        <end position="160"/>
    </location>
    <ligand>
        <name>substrate</name>
    </ligand>
</feature>
<feature type="active site" description="Acyl-thioester intermediate" evidence="5">
    <location>
        <position position="176"/>
    </location>
</feature>
<gene>
    <name evidence="5 8" type="primary">lipB</name>
    <name evidence="8" type="ORF">ISU02_14455</name>
</gene>
<name>A0ABR9ZWR8_9FIRM</name>
<dbReference type="PROSITE" id="PS01313">
    <property type="entry name" value="LIPB"/>
    <property type="match status" value="1"/>
</dbReference>
<dbReference type="Proteomes" id="UP000614200">
    <property type="component" value="Unassembled WGS sequence"/>
</dbReference>
<dbReference type="PANTHER" id="PTHR10993:SF7">
    <property type="entry name" value="LIPOYLTRANSFERASE 2, MITOCHONDRIAL-RELATED"/>
    <property type="match status" value="1"/>
</dbReference>
<evidence type="ECO:0000256" key="5">
    <source>
        <dbReference type="HAMAP-Rule" id="MF_00013"/>
    </source>
</evidence>
<dbReference type="NCBIfam" id="TIGR00214">
    <property type="entry name" value="lipB"/>
    <property type="match status" value="1"/>
</dbReference>
<evidence type="ECO:0000256" key="3">
    <source>
        <dbReference type="ARBA" id="ARBA00023315"/>
    </source>
</evidence>
<feature type="site" description="Lowers pKa of active site Cys" evidence="5">
    <location>
        <position position="142"/>
    </location>
</feature>
<reference evidence="8 9" key="1">
    <citation type="submission" date="2020-11" db="EMBL/GenBank/DDBJ databases">
        <title>Fusibacter basophilias sp. nov.</title>
        <authorList>
            <person name="Qiu D."/>
        </authorList>
    </citation>
    <scope>NUCLEOTIDE SEQUENCE [LARGE SCALE GENOMIC DNA]</scope>
    <source>
        <strain evidence="8 9">Q10-2</strain>
    </source>
</reference>
<dbReference type="Pfam" id="PF21948">
    <property type="entry name" value="LplA-B_cat"/>
    <property type="match status" value="1"/>
</dbReference>
<proteinExistence type="inferred from homology"/>
<dbReference type="GO" id="GO:0016740">
    <property type="term" value="F:transferase activity"/>
    <property type="evidence" value="ECO:0007669"/>
    <property type="project" value="UniProtKB-KW"/>
</dbReference>
<sequence>MMQKILCTNLNRMAYEEAYNLQHNLMKAMDENPERAGFLLFVEHPPTYTFGVSTLDEDILLDRAQLTQKGFCLYDSNRGGSVTYHGPGQQVVYPILNLTHFSKDVRWYVNSLEEWVIKTLDQYDLNCGRKKGYRGVWIDDEKICAVGVAVKKWITMHGIGLNNHPNMDHFRNICPCGIKEFGVTSIQEKGKRVSGHDLTMNLIGAFETVFDCSIQLVTPEEVKKIADQNSKTRVVES</sequence>
<comment type="function">
    <text evidence="4 5 6">Catalyzes the transfer of endogenously produced octanoic acid from octanoyl-acyl-carrier-protein onto the lipoyl domains of lipoate-dependent enzymes. Lipoyl-ACP can also act as a substrate although octanoyl-ACP is likely to be the physiological substrate.</text>
</comment>
<dbReference type="InterPro" id="IPR000544">
    <property type="entry name" value="Octanoyltransferase"/>
</dbReference>
<evidence type="ECO:0000256" key="6">
    <source>
        <dbReference type="PIRNR" id="PIRNR016262"/>
    </source>
</evidence>
<accession>A0ABR9ZWR8</accession>
<comment type="catalytic activity">
    <reaction evidence="5 6">
        <text>octanoyl-[ACP] + L-lysyl-[protein] = N(6)-octanoyl-L-lysyl-[protein] + holo-[ACP] + H(+)</text>
        <dbReference type="Rhea" id="RHEA:17665"/>
        <dbReference type="Rhea" id="RHEA-COMP:9636"/>
        <dbReference type="Rhea" id="RHEA-COMP:9685"/>
        <dbReference type="Rhea" id="RHEA-COMP:9752"/>
        <dbReference type="Rhea" id="RHEA-COMP:9928"/>
        <dbReference type="ChEBI" id="CHEBI:15378"/>
        <dbReference type="ChEBI" id="CHEBI:29969"/>
        <dbReference type="ChEBI" id="CHEBI:64479"/>
        <dbReference type="ChEBI" id="CHEBI:78463"/>
        <dbReference type="ChEBI" id="CHEBI:78809"/>
        <dbReference type="EC" id="2.3.1.181"/>
    </reaction>
</comment>
<keyword evidence="3 5" id="KW-0012">Acyltransferase</keyword>
<dbReference type="InterPro" id="IPR020605">
    <property type="entry name" value="Octanoyltransferase_CS"/>
</dbReference>
<dbReference type="PROSITE" id="PS51733">
    <property type="entry name" value="BPL_LPL_CATALYTIC"/>
    <property type="match status" value="1"/>
</dbReference>
<keyword evidence="9" id="KW-1185">Reference proteome</keyword>
<feature type="domain" description="BPL/LPL catalytic" evidence="7">
    <location>
        <begin position="33"/>
        <end position="214"/>
    </location>
</feature>
<dbReference type="EC" id="2.3.1.181" evidence="5 6"/>
<protein>
    <recommendedName>
        <fullName evidence="5 6">Octanoyltransferase</fullName>
        <ecNumber evidence="5 6">2.3.1.181</ecNumber>
    </recommendedName>
    <alternativeName>
        <fullName evidence="5">Lipoate-protein ligase B</fullName>
    </alternativeName>
    <alternativeName>
        <fullName evidence="5">Lipoyl/octanoyl transferase</fullName>
    </alternativeName>
    <alternativeName>
        <fullName evidence="5">Octanoyl-[acyl-carrier-protein]-protein N-octanoyltransferase</fullName>
    </alternativeName>
</protein>
<dbReference type="Gene3D" id="3.30.930.10">
    <property type="entry name" value="Bira Bifunctional Protein, Domain 2"/>
    <property type="match status" value="1"/>
</dbReference>
<dbReference type="PIRSF" id="PIRSF016262">
    <property type="entry name" value="LPLase"/>
    <property type="match status" value="1"/>
</dbReference>
<keyword evidence="2 5" id="KW-0808">Transferase</keyword>
<comment type="caution">
    <text evidence="8">The sequence shown here is derived from an EMBL/GenBank/DDBJ whole genome shotgun (WGS) entry which is preliminary data.</text>
</comment>
<dbReference type="InterPro" id="IPR004143">
    <property type="entry name" value="BPL_LPL_catalytic"/>
</dbReference>
<evidence type="ECO:0000313" key="8">
    <source>
        <dbReference type="EMBL" id="MBF4694320.1"/>
    </source>
</evidence>
<evidence type="ECO:0000256" key="2">
    <source>
        <dbReference type="ARBA" id="ARBA00022679"/>
    </source>
</evidence>
<evidence type="ECO:0000256" key="1">
    <source>
        <dbReference type="ARBA" id="ARBA00004821"/>
    </source>
</evidence>
<feature type="binding site" evidence="5">
    <location>
        <begin position="78"/>
        <end position="85"/>
    </location>
    <ligand>
        <name>substrate</name>
    </ligand>
</feature>
<comment type="similarity">
    <text evidence="5 6">Belongs to the LipB family.</text>
</comment>
<dbReference type="NCBIfam" id="NF010925">
    <property type="entry name" value="PRK14345.1"/>
    <property type="match status" value="1"/>
</dbReference>
<keyword evidence="5" id="KW-0963">Cytoplasm</keyword>
<evidence type="ECO:0000259" key="7">
    <source>
        <dbReference type="PROSITE" id="PS51733"/>
    </source>
</evidence>
<dbReference type="RefSeq" id="WP_194702553.1">
    <property type="nucleotide sequence ID" value="NZ_JADKNH010000008.1"/>
</dbReference>